<dbReference type="KEGG" id="acoa:RB602_12100"/>
<sequence>MGHHSAHQPKRRAASRKRLRRRTPLREALRRKFSLREKLLSGALFVLSALSITQIGTAQSENFSNDIPTYDDARNLWSERSADNFPGSAFYYLAEDDAWNAAGGASLAGSAFPPGAVSTAGSLGITTPAKAFALTGTSRDRYRALQCLTTAIYYEAALEPDAGQRAVAQVILNRVRHPSYPRSVCGVVYQGSERNTGCQFTFSCDGSMARRPDRYHWTRARRVASDMLGGAVFVPAGLATHYHTTEVSPYWAPSLNFLGTIGAHRFYSWKGSAGRADAFSGLYSGHEPTPGPKPKRAIATKMDVTDPIALARAYEAAIAQSNQAAEDIAAKNAAVGTSTARAKAIVPAIQSPDYSAQAIAKGGDANYRAQNLPGASNVRPEYQDSGKWIAQPGKKHRE</sequence>
<dbReference type="InterPro" id="IPR011105">
    <property type="entry name" value="Cell_wall_hydrolase_SleB"/>
</dbReference>
<organism evidence="3 4">
    <name type="scientific">Alterisphingorhabdus coralli</name>
    <dbReference type="NCBI Taxonomy" id="3071408"/>
    <lineage>
        <taxon>Bacteria</taxon>
        <taxon>Pseudomonadati</taxon>
        <taxon>Pseudomonadota</taxon>
        <taxon>Alphaproteobacteria</taxon>
        <taxon>Sphingomonadales</taxon>
        <taxon>Sphingomonadaceae</taxon>
        <taxon>Alterisphingorhabdus (ex Yan et al. 2024)</taxon>
    </lineage>
</organism>
<dbReference type="InterPro" id="IPR042047">
    <property type="entry name" value="SleB_dom1"/>
</dbReference>
<evidence type="ECO:0000259" key="2">
    <source>
        <dbReference type="Pfam" id="PF07486"/>
    </source>
</evidence>
<reference evidence="3 4" key="1">
    <citation type="submission" date="2023-10" db="EMBL/GenBank/DDBJ databases">
        <title>Complete genome sequence of a Sphingomonadaceae bacterium.</title>
        <authorList>
            <person name="Yan C."/>
        </authorList>
    </citation>
    <scope>NUCLEOTIDE SEQUENCE [LARGE SCALE GENOMIC DNA]</scope>
    <source>
        <strain evidence="3 4">SCSIO 66989</strain>
    </source>
</reference>
<feature type="domain" description="Cell wall hydrolase SleB" evidence="2">
    <location>
        <begin position="159"/>
        <end position="267"/>
    </location>
</feature>
<feature type="region of interest" description="Disordered" evidence="1">
    <location>
        <begin position="370"/>
        <end position="398"/>
    </location>
</feature>
<evidence type="ECO:0000256" key="1">
    <source>
        <dbReference type="SAM" id="MobiDB-lite"/>
    </source>
</evidence>
<dbReference type="Proteomes" id="UP001302429">
    <property type="component" value="Chromosome"/>
</dbReference>
<dbReference type="Gene3D" id="1.10.10.2520">
    <property type="entry name" value="Cell wall hydrolase SleB, domain 1"/>
    <property type="match status" value="1"/>
</dbReference>
<protein>
    <submittedName>
        <fullName evidence="3">Cell wall hydrolase</fullName>
    </submittedName>
</protein>
<name>A0AA97I0Q5_9SPHN</name>
<dbReference type="RefSeq" id="WP_317080841.1">
    <property type="nucleotide sequence ID" value="NZ_CP136594.1"/>
</dbReference>
<keyword evidence="4" id="KW-1185">Reference proteome</keyword>
<dbReference type="AlphaFoldDB" id="A0AA97I0Q5"/>
<evidence type="ECO:0000313" key="4">
    <source>
        <dbReference type="Proteomes" id="UP001302429"/>
    </source>
</evidence>
<proteinExistence type="predicted"/>
<keyword evidence="3" id="KW-0378">Hydrolase</keyword>
<dbReference type="Pfam" id="PF07486">
    <property type="entry name" value="Hydrolase_2"/>
    <property type="match status" value="1"/>
</dbReference>
<feature type="region of interest" description="Disordered" evidence="1">
    <location>
        <begin position="1"/>
        <end position="21"/>
    </location>
</feature>
<dbReference type="GO" id="GO:0016787">
    <property type="term" value="F:hydrolase activity"/>
    <property type="evidence" value="ECO:0007669"/>
    <property type="project" value="UniProtKB-KW"/>
</dbReference>
<accession>A0AA97I0Q5</accession>
<dbReference type="EMBL" id="CP136594">
    <property type="protein sequence ID" value="WOE74583.1"/>
    <property type="molecule type" value="Genomic_DNA"/>
</dbReference>
<gene>
    <name evidence="3" type="ORF">RB602_12100</name>
</gene>
<evidence type="ECO:0000313" key="3">
    <source>
        <dbReference type="EMBL" id="WOE74583.1"/>
    </source>
</evidence>